<protein>
    <recommendedName>
        <fullName evidence="3">C2H2-type domain-containing protein</fullName>
    </recommendedName>
</protein>
<evidence type="ECO:0000259" key="3">
    <source>
        <dbReference type="PROSITE" id="PS00028"/>
    </source>
</evidence>
<dbReference type="SUPFAM" id="SSF57667">
    <property type="entry name" value="beta-beta-alpha zinc fingers"/>
    <property type="match status" value="1"/>
</dbReference>
<dbReference type="Pfam" id="PF12108">
    <property type="entry name" value="SF3a60_bindingd"/>
    <property type="match status" value="1"/>
</dbReference>
<feature type="domain" description="C2H2-type" evidence="3">
    <location>
        <begin position="268"/>
        <end position="290"/>
    </location>
</feature>
<accession>A0A2N1J709</accession>
<dbReference type="STRING" id="2020962.A0A2N1J709"/>
<dbReference type="InterPro" id="IPR024598">
    <property type="entry name" value="SF3a60/Prp9_C"/>
</dbReference>
<dbReference type="EMBL" id="KZ454996">
    <property type="protein sequence ID" value="PKI82336.1"/>
    <property type="molecule type" value="Genomic_DNA"/>
</dbReference>
<dbReference type="GO" id="GO:0000398">
    <property type="term" value="P:mRNA splicing, via spliceosome"/>
    <property type="evidence" value="ECO:0007669"/>
    <property type="project" value="InterPro"/>
</dbReference>
<dbReference type="InterPro" id="IPR031774">
    <property type="entry name" value="SF3A3_dom"/>
</dbReference>
<dbReference type="Pfam" id="PF16837">
    <property type="entry name" value="SF3A3"/>
    <property type="match status" value="1"/>
</dbReference>
<gene>
    <name evidence="4" type="ORF">MVES_003718</name>
</gene>
<dbReference type="InterPro" id="IPR021966">
    <property type="entry name" value="SF3a60_bindingd"/>
</dbReference>
<dbReference type="InterPro" id="IPR051421">
    <property type="entry name" value="RNA_Proc_DNA_Dmg_Regulator"/>
</dbReference>
<evidence type="ECO:0000256" key="2">
    <source>
        <dbReference type="ARBA" id="ARBA00023242"/>
    </source>
</evidence>
<reference evidence="4 5" key="1">
    <citation type="submission" date="2017-10" db="EMBL/GenBank/DDBJ databases">
        <title>A novel species of cold-tolerant Malassezia isolated from bats.</title>
        <authorList>
            <person name="Lorch J.M."/>
            <person name="Palmer J.M."/>
            <person name="Vanderwolf K.J."/>
            <person name="Schmidt K.Z."/>
            <person name="Verant M.L."/>
            <person name="Weller T.J."/>
            <person name="Blehert D.S."/>
        </authorList>
    </citation>
    <scope>NUCLEOTIDE SEQUENCE [LARGE SCALE GENOMIC DNA]</scope>
    <source>
        <strain evidence="4 5">NWHC:44797-103</strain>
    </source>
</reference>
<dbReference type="GO" id="GO:0005681">
    <property type="term" value="C:spliceosomal complex"/>
    <property type="evidence" value="ECO:0007669"/>
    <property type="project" value="InterPro"/>
</dbReference>
<dbReference type="AlphaFoldDB" id="A0A2N1J709"/>
<dbReference type="PANTHER" id="PTHR12786:SF2">
    <property type="entry name" value="SPLICING FACTOR 3A SUBUNIT 3"/>
    <property type="match status" value="1"/>
</dbReference>
<evidence type="ECO:0000313" key="4">
    <source>
        <dbReference type="EMBL" id="PKI82336.1"/>
    </source>
</evidence>
<keyword evidence="2" id="KW-0539">Nucleus</keyword>
<dbReference type="GO" id="GO:0003723">
    <property type="term" value="F:RNA binding"/>
    <property type="evidence" value="ECO:0007669"/>
    <property type="project" value="InterPro"/>
</dbReference>
<dbReference type="PANTHER" id="PTHR12786">
    <property type="entry name" value="SPLICING FACTOR SF3A-RELATED"/>
    <property type="match status" value="1"/>
</dbReference>
<dbReference type="InterPro" id="IPR036236">
    <property type="entry name" value="Znf_C2H2_sf"/>
</dbReference>
<dbReference type="Proteomes" id="UP000232875">
    <property type="component" value="Unassembled WGS sequence"/>
</dbReference>
<dbReference type="OrthoDB" id="2160351at2759"/>
<sequence length="525" mass="60669">MAETSVYELARMTHEEIEQYEDALVDTLISPPYSSSQRLRVQWQLVASQLLDKIVRRYESLSEMYADHDQEREREWEKLGRQEDGDNENGPFAAFYARLQKLHDYYRRYPENAVVPQTSATPSMFATGDVLMSDLSTLEREFSGEEMGGRFLDLYIQYEMFINLKGVQRIGYLDYLARLDQTLGESVGISMSTKRTEAYSAYLSSLRHYLSSFLHKTRPLEDMDAVEIKAVEHFEHDWERGRVPGWERREENLYGATSAASAAEGIWCDVCQRSYAKQTVYDAHLQSARHRKLKDAVERGERVAAREQGQPHASPFEQAKRIARAKAMARDEVLVQALATVLAPVRDDTCANVERKAALTDRERQEEADAIEAENEEALATGGMGYEQVIEREMREPSQRTYNPLKLPLGWDGKPIPFWMYKLHGLSVEFKCEICSDHVYRGRKIFEKHFQEARHSFGMRALGIPNLPQFRDVTRIQDAYALWDKINKLEKKGTIDDGDTEEIEDEHGNAYTRKTYELLKRQGLL</sequence>
<keyword evidence="5" id="KW-1185">Reference proteome</keyword>
<dbReference type="InterPro" id="IPR013087">
    <property type="entry name" value="Znf_C2H2_type"/>
</dbReference>
<name>A0A2N1J709_9BASI</name>
<dbReference type="Pfam" id="PF12874">
    <property type="entry name" value="zf-met"/>
    <property type="match status" value="1"/>
</dbReference>
<evidence type="ECO:0000256" key="1">
    <source>
        <dbReference type="ARBA" id="ARBA00004123"/>
    </source>
</evidence>
<comment type="subcellular location">
    <subcellularLocation>
        <location evidence="1">Nucleus</location>
    </subcellularLocation>
</comment>
<organism evidence="4 5">
    <name type="scientific">Malassezia vespertilionis</name>
    <dbReference type="NCBI Taxonomy" id="2020962"/>
    <lineage>
        <taxon>Eukaryota</taxon>
        <taxon>Fungi</taxon>
        <taxon>Dikarya</taxon>
        <taxon>Basidiomycota</taxon>
        <taxon>Ustilaginomycotina</taxon>
        <taxon>Malasseziomycetes</taxon>
        <taxon>Malasseziales</taxon>
        <taxon>Malasseziaceae</taxon>
        <taxon>Malassezia</taxon>
    </lineage>
</organism>
<dbReference type="PROSITE" id="PS00028">
    <property type="entry name" value="ZINC_FINGER_C2H2_1"/>
    <property type="match status" value="1"/>
</dbReference>
<proteinExistence type="predicted"/>
<dbReference type="Pfam" id="PF11931">
    <property type="entry name" value="SF3a60_Prp9_C"/>
    <property type="match status" value="1"/>
</dbReference>
<evidence type="ECO:0000313" key="5">
    <source>
        <dbReference type="Proteomes" id="UP000232875"/>
    </source>
</evidence>